<dbReference type="EMBL" id="JAATIP010000112">
    <property type="protein sequence ID" value="KAF4371281.1"/>
    <property type="molecule type" value="Genomic_DNA"/>
</dbReference>
<feature type="transmembrane region" description="Helical" evidence="2">
    <location>
        <begin position="168"/>
        <end position="189"/>
    </location>
</feature>
<keyword evidence="2" id="KW-0472">Membrane</keyword>
<evidence type="ECO:0000259" key="3">
    <source>
        <dbReference type="Pfam" id="PF14392"/>
    </source>
</evidence>
<reference evidence="4 5" key="1">
    <citation type="journal article" date="2020" name="bioRxiv">
        <title>Sequence and annotation of 42 cannabis genomes reveals extensive copy number variation in cannabinoid synthesis and pathogen resistance genes.</title>
        <authorList>
            <person name="Mckernan K.J."/>
            <person name="Helbert Y."/>
            <person name="Kane L.T."/>
            <person name="Ebling H."/>
            <person name="Zhang L."/>
            <person name="Liu B."/>
            <person name="Eaton Z."/>
            <person name="Mclaughlin S."/>
            <person name="Kingan S."/>
            <person name="Baybayan P."/>
            <person name="Concepcion G."/>
            <person name="Jordan M."/>
            <person name="Riva A."/>
            <person name="Barbazuk W."/>
            <person name="Harkins T."/>
        </authorList>
    </citation>
    <scope>NUCLEOTIDE SEQUENCE [LARGE SCALE GENOMIC DNA]</scope>
    <source>
        <strain evidence="5">cv. Jamaican Lion 4</strain>
        <tissue evidence="4">Leaf</tissue>
    </source>
</reference>
<sequence length="529" mass="59629">MSSTNLQEKTNRRQQSSINYQKRLVFQIANIVCISVAKTFKRSPSAMVRFGKKKGYMAPTTTTVHIQKTFPCTKREKQIQSSSSKSKLLKSNDPHTHTSSLQPPIALTPEPSPAADSPIQQTTPLTPALQKPAATCPVQQHIAPVPASKGHITNAPPDIPTTKTGRHIISFSFISFFLLCFQALSFSYATTINLLVDPSPIIKGPKTDASREHTLNELEDLYANIEIEGEDDYEFLPTFCFICGILGHSEKFCPKRFDVPTDQLAQPYGIWMKAQPRRRHHLIGSQWLRNGDGDDVESTDGSPLGENRQQSTIKALLIKEPIAPDQGALNNHRINLGKSKGVIVPEIMQPLYGNMSTSPRESPLDTLEEELEDNVIVDSKRRRTRLERESTVINLVQDEPTGGNNDGISNELFNLELTASDHCPILLQPTVQHVFVPAHQFRFENALLHEPLCFQVVKKVWEAHTDCNILERLRICGENLAVWGRDYTGNFKQRISKCKAEIKRWKRGRFPEQEDWDCEMHWSSLFSSA</sequence>
<feature type="region of interest" description="Disordered" evidence="1">
    <location>
        <begin position="289"/>
        <end position="308"/>
    </location>
</feature>
<proteinExistence type="predicted"/>
<name>A0A7J6FKP8_CANSA</name>
<feature type="region of interest" description="Disordered" evidence="1">
    <location>
        <begin position="68"/>
        <end position="124"/>
    </location>
</feature>
<dbReference type="InterPro" id="IPR025836">
    <property type="entry name" value="Zn_knuckle_CX2CX4HX4C"/>
</dbReference>
<evidence type="ECO:0000256" key="1">
    <source>
        <dbReference type="SAM" id="MobiDB-lite"/>
    </source>
</evidence>
<comment type="caution">
    <text evidence="4">The sequence shown here is derived from an EMBL/GenBank/DDBJ whole genome shotgun (WGS) entry which is preliminary data.</text>
</comment>
<dbReference type="Pfam" id="PF14392">
    <property type="entry name" value="zf-CCHC_4"/>
    <property type="match status" value="1"/>
</dbReference>
<dbReference type="AlphaFoldDB" id="A0A7J6FKP8"/>
<dbReference type="Proteomes" id="UP000525078">
    <property type="component" value="Unassembled WGS sequence"/>
</dbReference>
<evidence type="ECO:0000313" key="4">
    <source>
        <dbReference type="EMBL" id="KAF4371281.1"/>
    </source>
</evidence>
<accession>A0A7J6FKP8</accession>
<protein>
    <recommendedName>
        <fullName evidence="3">Zinc knuckle CX2CX4HX4C domain-containing protein</fullName>
    </recommendedName>
</protein>
<gene>
    <name evidence="4" type="ORF">F8388_023441</name>
</gene>
<organism evidence="4 5">
    <name type="scientific">Cannabis sativa</name>
    <name type="common">Hemp</name>
    <name type="synonym">Marijuana</name>
    <dbReference type="NCBI Taxonomy" id="3483"/>
    <lineage>
        <taxon>Eukaryota</taxon>
        <taxon>Viridiplantae</taxon>
        <taxon>Streptophyta</taxon>
        <taxon>Embryophyta</taxon>
        <taxon>Tracheophyta</taxon>
        <taxon>Spermatophyta</taxon>
        <taxon>Magnoliopsida</taxon>
        <taxon>eudicotyledons</taxon>
        <taxon>Gunneridae</taxon>
        <taxon>Pentapetalae</taxon>
        <taxon>rosids</taxon>
        <taxon>fabids</taxon>
        <taxon>Rosales</taxon>
        <taxon>Cannabaceae</taxon>
        <taxon>Cannabis</taxon>
    </lineage>
</organism>
<feature type="domain" description="Zinc knuckle CX2CX4HX4C" evidence="3">
    <location>
        <begin position="233"/>
        <end position="255"/>
    </location>
</feature>
<keyword evidence="2" id="KW-1133">Transmembrane helix</keyword>
<keyword evidence="2" id="KW-0812">Transmembrane</keyword>
<evidence type="ECO:0000313" key="5">
    <source>
        <dbReference type="Proteomes" id="UP000525078"/>
    </source>
</evidence>
<evidence type="ECO:0000256" key="2">
    <source>
        <dbReference type="SAM" id="Phobius"/>
    </source>
</evidence>